<keyword evidence="9 14" id="KW-0472">Membrane</keyword>
<comment type="similarity">
    <text evidence="11">Belongs to the UlaA family.</text>
</comment>
<dbReference type="KEGG" id="vne:CFK40_04395"/>
<comment type="subunit">
    <text evidence="2">Homodimer.</text>
</comment>
<evidence type="ECO:0000256" key="10">
    <source>
        <dbReference type="ARBA" id="ARBA00037387"/>
    </source>
</evidence>
<keyword evidence="8 14" id="KW-1133">Transmembrane helix</keyword>
<dbReference type="PANTHER" id="PTHR33843:SF4">
    <property type="entry name" value="ASCORBATE-SPECIFIC PTS SYSTEM EIIC COMPONENT"/>
    <property type="match status" value="1"/>
</dbReference>
<keyword evidence="3" id="KW-0813">Transport</keyword>
<dbReference type="PANTHER" id="PTHR33843">
    <property type="entry name" value="ASCORBATE-SPECIFIC PTS SYSTEM EIIC COMPONENT"/>
    <property type="match status" value="1"/>
</dbReference>
<dbReference type="GO" id="GO:0009401">
    <property type="term" value="P:phosphoenolpyruvate-dependent sugar phosphotransferase system"/>
    <property type="evidence" value="ECO:0007669"/>
    <property type="project" value="UniProtKB-KW"/>
</dbReference>
<gene>
    <name evidence="15" type="ORF">CFK40_04395</name>
</gene>
<evidence type="ECO:0000256" key="11">
    <source>
        <dbReference type="ARBA" id="ARBA00038218"/>
    </source>
</evidence>
<evidence type="ECO:0000256" key="1">
    <source>
        <dbReference type="ARBA" id="ARBA00004651"/>
    </source>
</evidence>
<evidence type="ECO:0000313" key="15">
    <source>
        <dbReference type="EMBL" id="ASN04302.1"/>
    </source>
</evidence>
<feature type="transmembrane region" description="Helical" evidence="14">
    <location>
        <begin position="119"/>
        <end position="141"/>
    </location>
</feature>
<comment type="subcellular location">
    <subcellularLocation>
        <location evidence="1">Cell membrane</location>
        <topology evidence="1">Multi-pass membrane protein</topology>
    </subcellularLocation>
</comment>
<feature type="transmembrane region" description="Helical" evidence="14">
    <location>
        <begin position="331"/>
        <end position="352"/>
    </location>
</feature>
<dbReference type="AlphaFoldDB" id="A0A221M9K0"/>
<dbReference type="OrthoDB" id="9796178at2"/>
<dbReference type="RefSeq" id="WP_089530935.1">
    <property type="nucleotide sequence ID" value="NZ_CP022437.1"/>
</dbReference>
<sequence>MELIRAFAIDLLGSAAILVGLMALMGLLLQKKPFDEVLTGTLKTIVGFLIFTVGSGAAVLALNSFQDLFSEGFSLDGVLPLAEAVTALAQDRFGTVVSLVMLLGFLFNLLFARITPFKYIFLTGQHNLYFAALLTVMMKALDVGNTGIVLIGGVILGLAACIFPAIAQPFMRKVTGDDEIALGHYVSVGYAISGWIGSKVGKPEDTTENLNLPKWLSMFKDYVVGVSLTIVVFFYIATFAAGPTFVESISGGMHWLVYPLLQGLTFAAALYVIITGVRMLLGEIVNAFVGISEKLIPNAKPALDCPVVFSFAPTATVIGFLSAYAGGLICMFVFGVLNVSVIIPVAVPYFFIGATAGVFGNATGGWKGAVVGSFVVGILIAIGPALIYPIMSDIGLSGTAFPETDFTIVGILVYYIGKLILGIF</sequence>
<feature type="transmembrane region" description="Helical" evidence="14">
    <location>
        <begin position="406"/>
        <end position="423"/>
    </location>
</feature>
<evidence type="ECO:0000256" key="12">
    <source>
        <dbReference type="ARBA" id="ARBA00039702"/>
    </source>
</evidence>
<dbReference type="GO" id="GO:0005886">
    <property type="term" value="C:plasma membrane"/>
    <property type="evidence" value="ECO:0007669"/>
    <property type="project" value="UniProtKB-SubCell"/>
</dbReference>
<feature type="transmembrane region" description="Helical" evidence="14">
    <location>
        <begin position="147"/>
        <end position="167"/>
    </location>
</feature>
<evidence type="ECO:0000256" key="2">
    <source>
        <dbReference type="ARBA" id="ARBA00011738"/>
    </source>
</evidence>
<keyword evidence="6" id="KW-0598">Phosphotransferase system</keyword>
<accession>A0A221M9K0</accession>
<feature type="transmembrane region" description="Helical" evidence="14">
    <location>
        <begin position="6"/>
        <end position="29"/>
    </location>
</feature>
<evidence type="ECO:0000256" key="13">
    <source>
        <dbReference type="ARBA" id="ARBA00042859"/>
    </source>
</evidence>
<feature type="transmembrane region" description="Helical" evidence="14">
    <location>
        <begin position="93"/>
        <end position="112"/>
    </location>
</feature>
<evidence type="ECO:0000256" key="8">
    <source>
        <dbReference type="ARBA" id="ARBA00022989"/>
    </source>
</evidence>
<evidence type="ECO:0000256" key="7">
    <source>
        <dbReference type="ARBA" id="ARBA00022692"/>
    </source>
</evidence>
<comment type="function">
    <text evidence="10">The phosphoenolpyruvate-dependent sugar phosphotransferase system (sugar PTS), a major carbohydrate active transport system, catalyzes the phosphorylation of incoming sugar substrates concomitantly with their translocation across the cell membrane. The enzyme II UlaABC PTS system is involved in ascorbate transport.</text>
</comment>
<dbReference type="Proteomes" id="UP000204391">
    <property type="component" value="Chromosome"/>
</dbReference>
<organism evidence="15 16">
    <name type="scientific">Virgibacillus necropolis</name>
    <dbReference type="NCBI Taxonomy" id="163877"/>
    <lineage>
        <taxon>Bacteria</taxon>
        <taxon>Bacillati</taxon>
        <taxon>Bacillota</taxon>
        <taxon>Bacilli</taxon>
        <taxon>Bacillales</taxon>
        <taxon>Bacillaceae</taxon>
        <taxon>Virgibacillus</taxon>
    </lineage>
</organism>
<dbReference type="Pfam" id="PF03611">
    <property type="entry name" value="EIIC-GAT"/>
    <property type="match status" value="1"/>
</dbReference>
<evidence type="ECO:0000313" key="16">
    <source>
        <dbReference type="Proteomes" id="UP000204391"/>
    </source>
</evidence>
<feature type="transmembrane region" description="Helical" evidence="14">
    <location>
        <begin position="222"/>
        <end position="241"/>
    </location>
</feature>
<dbReference type="InterPro" id="IPR051562">
    <property type="entry name" value="Ascorbate-PTS_EIIC"/>
</dbReference>
<keyword evidence="7 14" id="KW-0812">Transmembrane</keyword>
<dbReference type="EMBL" id="CP022437">
    <property type="protein sequence ID" value="ASN04302.1"/>
    <property type="molecule type" value="Genomic_DNA"/>
</dbReference>
<protein>
    <recommendedName>
        <fullName evidence="12">Ascorbate-specific PTS system EIIC component</fullName>
    </recommendedName>
    <alternativeName>
        <fullName evidence="13">Ascorbate-specific permease IIC component UlaA</fullName>
    </alternativeName>
</protein>
<evidence type="ECO:0000256" key="14">
    <source>
        <dbReference type="SAM" id="Phobius"/>
    </source>
</evidence>
<dbReference type="NCBIfam" id="NF009553">
    <property type="entry name" value="PRK12997.1-5"/>
    <property type="match status" value="1"/>
</dbReference>
<name>A0A221M9K0_9BACI</name>
<reference evidence="15 16" key="1">
    <citation type="journal article" date="2003" name="Int. J. Syst. Evol. Microbiol.">
        <title>Virgibacillus carmonensis sp. nov., Virgibacillus necropolis sp. nov. and Virgibacillus picturae sp. nov., three novel species isolated from deteriorated mural paintings, transfer of the species of the genus salibacillus to Virgibacillus, as Virgibacillus marismortui comb. nov. and Virgibacillus salexigens comb. nov., and emended description of the genus Virgibacillus.</title>
        <authorList>
            <person name="Heyrman J."/>
            <person name="Logan N.A."/>
            <person name="Busse H.J."/>
            <person name="Balcaen A."/>
            <person name="Lebbe L."/>
            <person name="Rodriguez-Diaz M."/>
            <person name="Swings J."/>
            <person name="De Vos P."/>
        </authorList>
    </citation>
    <scope>NUCLEOTIDE SEQUENCE [LARGE SCALE GENOMIC DNA]</scope>
    <source>
        <strain evidence="15 16">LMG 19488</strain>
    </source>
</reference>
<evidence type="ECO:0000256" key="4">
    <source>
        <dbReference type="ARBA" id="ARBA00022475"/>
    </source>
</evidence>
<dbReference type="NCBIfam" id="NF006920">
    <property type="entry name" value="PRK09410.1-2"/>
    <property type="match status" value="1"/>
</dbReference>
<feature type="transmembrane region" description="Helical" evidence="14">
    <location>
        <begin position="261"/>
        <end position="281"/>
    </location>
</feature>
<evidence type="ECO:0000256" key="3">
    <source>
        <dbReference type="ARBA" id="ARBA00022448"/>
    </source>
</evidence>
<dbReference type="InterPro" id="IPR004703">
    <property type="entry name" value="PTS_sugar-sp_permease"/>
</dbReference>
<evidence type="ECO:0000256" key="9">
    <source>
        <dbReference type="ARBA" id="ARBA00023136"/>
    </source>
</evidence>
<evidence type="ECO:0000256" key="6">
    <source>
        <dbReference type="ARBA" id="ARBA00022683"/>
    </source>
</evidence>
<keyword evidence="4" id="KW-1003">Cell membrane</keyword>
<feature type="transmembrane region" description="Helical" evidence="14">
    <location>
        <begin position="41"/>
        <end position="62"/>
    </location>
</feature>
<keyword evidence="16" id="KW-1185">Reference proteome</keyword>
<evidence type="ECO:0000256" key="5">
    <source>
        <dbReference type="ARBA" id="ARBA00022597"/>
    </source>
</evidence>
<keyword evidence="5" id="KW-0762">Sugar transport</keyword>
<proteinExistence type="inferred from homology"/>
<feature type="transmembrane region" description="Helical" evidence="14">
    <location>
        <begin position="364"/>
        <end position="386"/>
    </location>
</feature>